<dbReference type="Proteomes" id="UP000005442">
    <property type="component" value="Chromosome"/>
</dbReference>
<evidence type="ECO:0000313" key="3">
    <source>
        <dbReference type="Proteomes" id="UP000005442"/>
    </source>
</evidence>
<dbReference type="EMBL" id="CP003169">
    <property type="protein sequence ID" value="AEV71947.1"/>
    <property type="molecule type" value="Genomic_DNA"/>
</dbReference>
<sequence>MTETIPAEEGHLDLHTVTEVVRQPLDPPGAQWRAGDAFLAGGTWLFSDQQPDLRRIIDLAPLGWDALTVSESGLEIGAMCTIRDLYALSAPGDWPGAQLFTTSCEAFLASFKVWNAATVGGNICMSLPAGPMITMMVALEATYTLLSPDGSQRVVDAADFVTGNNANILTPGEVLRSIDIPATALRKRHAHRRFTLTQLGRSSIFMIATQHQDADDLLLTITAGTTRPVRLAFGAIPDADELARRIDELPDDIWFDDPNGSPDHRHHLATHYAEEIRAELSAGGRP</sequence>
<dbReference type="PANTHER" id="PTHR42659">
    <property type="entry name" value="XANTHINE DEHYDROGENASE SUBUNIT C-RELATED"/>
    <property type="match status" value="1"/>
</dbReference>
<dbReference type="PATRIC" id="fig|710685.3.peg.1336"/>
<reference evidence="2 3" key="1">
    <citation type="submission" date="2011-12" db="EMBL/GenBank/DDBJ databases">
        <title>Complete sequence of Mycobacterium rhodesiae NBB3.</title>
        <authorList>
            <consortium name="US DOE Joint Genome Institute"/>
            <person name="Lucas S."/>
            <person name="Han J."/>
            <person name="Lapidus A."/>
            <person name="Cheng J.-F."/>
            <person name="Goodwin L."/>
            <person name="Pitluck S."/>
            <person name="Peters L."/>
            <person name="Mikhailova N."/>
            <person name="Gu W."/>
            <person name="Detter J.C."/>
            <person name="Han C."/>
            <person name="Tapia R."/>
            <person name="Land M."/>
            <person name="Hauser L."/>
            <person name="Kyrpides N."/>
            <person name="Ivanova N."/>
            <person name="Pagani I."/>
            <person name="Mattes T."/>
            <person name="Holmes A."/>
            <person name="Rutledge P."/>
            <person name="Paulsen I."/>
            <person name="Coleman N."/>
            <person name="Woyke T."/>
        </authorList>
    </citation>
    <scope>NUCLEOTIDE SEQUENCE [LARGE SCALE GENOMIC DNA]</scope>
    <source>
        <strain evidence="2 3">NBB3</strain>
    </source>
</reference>
<dbReference type="Pfam" id="PF00941">
    <property type="entry name" value="FAD_binding_5"/>
    <property type="match status" value="1"/>
</dbReference>
<dbReference type="STRING" id="710685.MycrhN_1327"/>
<dbReference type="eggNOG" id="COG1319">
    <property type="taxonomic scope" value="Bacteria"/>
</dbReference>
<dbReference type="InterPro" id="IPR002346">
    <property type="entry name" value="Mopterin_DH_FAD-bd"/>
</dbReference>
<dbReference type="InterPro" id="IPR016169">
    <property type="entry name" value="FAD-bd_PCMH_sub2"/>
</dbReference>
<proteinExistence type="predicted"/>
<dbReference type="PROSITE" id="PS51387">
    <property type="entry name" value="FAD_PCMH"/>
    <property type="match status" value="1"/>
</dbReference>
<gene>
    <name evidence="2" type="ordered locus">MycrhN_1327</name>
</gene>
<dbReference type="SUPFAM" id="SSF56176">
    <property type="entry name" value="FAD-binding/transporter-associated domain-like"/>
    <property type="match status" value="1"/>
</dbReference>
<dbReference type="InterPro" id="IPR036318">
    <property type="entry name" value="FAD-bd_PCMH-like_sf"/>
</dbReference>
<accession>G8RY56</accession>
<dbReference type="PANTHER" id="PTHR42659:SF9">
    <property type="entry name" value="XANTHINE DEHYDROGENASE FAD-BINDING SUBUNIT XDHB-RELATED"/>
    <property type="match status" value="1"/>
</dbReference>
<dbReference type="GO" id="GO:0071949">
    <property type="term" value="F:FAD binding"/>
    <property type="evidence" value="ECO:0007669"/>
    <property type="project" value="InterPro"/>
</dbReference>
<dbReference type="InterPro" id="IPR016166">
    <property type="entry name" value="FAD-bd_PCMH"/>
</dbReference>
<organism evidence="2 3">
    <name type="scientific">Mycolicibacterium rhodesiae (strain NBB3)</name>
    <name type="common">Mycobacterium rhodesiae</name>
    <dbReference type="NCBI Taxonomy" id="710685"/>
    <lineage>
        <taxon>Bacteria</taxon>
        <taxon>Bacillati</taxon>
        <taxon>Actinomycetota</taxon>
        <taxon>Actinomycetes</taxon>
        <taxon>Mycobacteriales</taxon>
        <taxon>Mycobacteriaceae</taxon>
        <taxon>Mycolicibacterium</taxon>
    </lineage>
</organism>
<evidence type="ECO:0000259" key="1">
    <source>
        <dbReference type="PROSITE" id="PS51387"/>
    </source>
</evidence>
<dbReference type="GO" id="GO:0016491">
    <property type="term" value="F:oxidoreductase activity"/>
    <property type="evidence" value="ECO:0007669"/>
    <property type="project" value="InterPro"/>
</dbReference>
<dbReference type="Gene3D" id="3.30.465.10">
    <property type="match status" value="1"/>
</dbReference>
<dbReference type="AlphaFoldDB" id="G8RY56"/>
<dbReference type="KEGG" id="mrh:MycrhN_1327"/>
<name>G8RY56_MYCRN</name>
<keyword evidence="3" id="KW-1185">Reference proteome</keyword>
<protein>
    <submittedName>
        <fullName evidence="2">Aerobic-type carbon monoxide dehydrogenase, middle subunit CoxM/CutM-like protein</fullName>
    </submittedName>
</protein>
<dbReference type="InterPro" id="IPR051312">
    <property type="entry name" value="Diverse_Substr_Oxidored"/>
</dbReference>
<evidence type="ECO:0000313" key="2">
    <source>
        <dbReference type="EMBL" id="AEV71947.1"/>
    </source>
</evidence>
<feature type="domain" description="FAD-binding PCMH-type" evidence="1">
    <location>
        <begin position="4"/>
        <end position="185"/>
    </location>
</feature>
<dbReference type="HOGENOM" id="CLU_071554_0_0_11"/>